<feature type="region of interest" description="Disordered" evidence="1">
    <location>
        <begin position="91"/>
        <end position="160"/>
    </location>
</feature>
<evidence type="ECO:0000256" key="1">
    <source>
        <dbReference type="SAM" id="MobiDB-lite"/>
    </source>
</evidence>
<organism evidence="2 3">
    <name type="scientific">Zasmidium cellare ATCC 36951</name>
    <dbReference type="NCBI Taxonomy" id="1080233"/>
    <lineage>
        <taxon>Eukaryota</taxon>
        <taxon>Fungi</taxon>
        <taxon>Dikarya</taxon>
        <taxon>Ascomycota</taxon>
        <taxon>Pezizomycotina</taxon>
        <taxon>Dothideomycetes</taxon>
        <taxon>Dothideomycetidae</taxon>
        <taxon>Mycosphaerellales</taxon>
        <taxon>Mycosphaerellaceae</taxon>
        <taxon>Zasmidium</taxon>
    </lineage>
</organism>
<accession>A0A6A6CI09</accession>
<dbReference type="EMBL" id="ML993600">
    <property type="protein sequence ID" value="KAF2165329.1"/>
    <property type="molecule type" value="Genomic_DNA"/>
</dbReference>
<feature type="compositionally biased region" description="Acidic residues" evidence="1">
    <location>
        <begin position="141"/>
        <end position="150"/>
    </location>
</feature>
<evidence type="ECO:0000313" key="3">
    <source>
        <dbReference type="Proteomes" id="UP000799537"/>
    </source>
</evidence>
<evidence type="ECO:0000313" key="2">
    <source>
        <dbReference type="EMBL" id="KAF2165329.1"/>
    </source>
</evidence>
<feature type="region of interest" description="Disordered" evidence="1">
    <location>
        <begin position="1"/>
        <end position="76"/>
    </location>
</feature>
<name>A0A6A6CI09_ZASCE</name>
<dbReference type="Proteomes" id="UP000799537">
    <property type="component" value="Unassembled WGS sequence"/>
</dbReference>
<dbReference type="AlphaFoldDB" id="A0A6A6CI09"/>
<reference evidence="2" key="1">
    <citation type="journal article" date="2020" name="Stud. Mycol.">
        <title>101 Dothideomycetes genomes: a test case for predicting lifestyles and emergence of pathogens.</title>
        <authorList>
            <person name="Haridas S."/>
            <person name="Albert R."/>
            <person name="Binder M."/>
            <person name="Bloem J."/>
            <person name="Labutti K."/>
            <person name="Salamov A."/>
            <person name="Andreopoulos B."/>
            <person name="Baker S."/>
            <person name="Barry K."/>
            <person name="Bills G."/>
            <person name="Bluhm B."/>
            <person name="Cannon C."/>
            <person name="Castanera R."/>
            <person name="Culley D."/>
            <person name="Daum C."/>
            <person name="Ezra D."/>
            <person name="Gonzalez J."/>
            <person name="Henrissat B."/>
            <person name="Kuo A."/>
            <person name="Liang C."/>
            <person name="Lipzen A."/>
            <person name="Lutzoni F."/>
            <person name="Magnuson J."/>
            <person name="Mondo S."/>
            <person name="Nolan M."/>
            <person name="Ohm R."/>
            <person name="Pangilinan J."/>
            <person name="Park H.-J."/>
            <person name="Ramirez L."/>
            <person name="Alfaro M."/>
            <person name="Sun H."/>
            <person name="Tritt A."/>
            <person name="Yoshinaga Y."/>
            <person name="Zwiers L.-H."/>
            <person name="Turgeon B."/>
            <person name="Goodwin S."/>
            <person name="Spatafora J."/>
            <person name="Crous P."/>
            <person name="Grigoriev I."/>
        </authorList>
    </citation>
    <scope>NUCLEOTIDE SEQUENCE</scope>
    <source>
        <strain evidence="2">ATCC 36951</strain>
    </source>
</reference>
<keyword evidence="3" id="KW-1185">Reference proteome</keyword>
<protein>
    <submittedName>
        <fullName evidence="2">Uncharacterized protein</fullName>
    </submittedName>
</protein>
<feature type="compositionally biased region" description="Basic residues" evidence="1">
    <location>
        <begin position="9"/>
        <end position="20"/>
    </location>
</feature>
<dbReference type="RefSeq" id="XP_033666218.1">
    <property type="nucleotide sequence ID" value="XM_033813085.1"/>
</dbReference>
<feature type="compositionally biased region" description="Pro residues" evidence="1">
    <location>
        <begin position="49"/>
        <end position="59"/>
    </location>
</feature>
<proteinExistence type="predicted"/>
<dbReference type="GeneID" id="54566357"/>
<sequence length="360" mass="40118">MGGPYPVLRRGRKASSKRKRDASLPREPQIEDEYHEYGEWNGFEDALPEPAPKPAPRPPTSTKTLSLPLRPSTKRLKKEVVNTVGAVEQVVVAEKGDQGVRSGGKKSKIQKREEAGRSRFSTRAQDEEDLVEGEAIPYDTTDTEDSDDNSSDSQGTIIAPSVAPSFAPSLRGLIYSAEAQARQADIDAISHFWGSYPPMAFLKLLREELQPRRPKTESKLIFENWGKAVSAELARLARHVDVEEANAYIEAAYAERTGGQRWIGTGDVQLALRKARKEGKRERMIKLEHGVTYFGDERPEKKKENGEKDWEPGLRTALAGLARFVDREEVDRLIHEAFDAQTTGRDWLIAADVGNAIDGI</sequence>
<gene>
    <name evidence="2" type="ORF">M409DRAFT_55743</name>
</gene>